<dbReference type="Proteomes" id="UP000515158">
    <property type="component" value="Unplaced"/>
</dbReference>
<dbReference type="PROSITE" id="PS50835">
    <property type="entry name" value="IG_LIKE"/>
    <property type="match status" value="1"/>
</dbReference>
<sequence>MPGPRPGPRPGPAMATACTSRRRPRAQAVLLVLLHLLWTIPLGVLGVTITNLKVPSTVQNGSSGTILDCEYSLLPDEAQPTSGLVIKWYFNSRPAPVYQWIPRQKPQDLDLLRGRLDMNYTANNHAAMEHRALRILNATTDLSGEWKCSVSTFKNEDFMIKKMVVFVPEKGFEVIKSKTNPPDHVNVTCRAHGVFPEPRMNLYRDPGPTGKSSGLPGVTVNTVNRQGVYDITAWTLMPESEIDNPTVLECELRLPDANYTKRKRILVYSGSMGFLSAGATPLCQASSWWKTMAAALLLLHQLKR</sequence>
<gene>
    <name evidence="3" type="primary">LOC117640188</name>
</gene>
<protein>
    <submittedName>
        <fullName evidence="3">Uncharacterized protein LOC117640188</fullName>
    </submittedName>
</protein>
<dbReference type="FunCoup" id="A0A6P8ZHS9">
    <property type="interactions" value="23"/>
</dbReference>
<dbReference type="PANTHER" id="PTHR21261:SF2">
    <property type="entry name" value="GH04238P-RELATED"/>
    <property type="match status" value="1"/>
</dbReference>
<accession>A0A6P8ZHS9</accession>
<dbReference type="AlphaFoldDB" id="A0A6P8ZHS9"/>
<dbReference type="KEGG" id="tpal:117640188"/>
<evidence type="ECO:0000313" key="3">
    <source>
        <dbReference type="RefSeq" id="XP_034232384.1"/>
    </source>
</evidence>
<dbReference type="RefSeq" id="XP_034232384.1">
    <property type="nucleotide sequence ID" value="XM_034376493.1"/>
</dbReference>
<dbReference type="SUPFAM" id="SSF48726">
    <property type="entry name" value="Immunoglobulin"/>
    <property type="match status" value="1"/>
</dbReference>
<name>A0A6P8ZHS9_THRPL</name>
<dbReference type="InParanoid" id="A0A6P8ZHS9"/>
<keyword evidence="2" id="KW-1185">Reference proteome</keyword>
<reference evidence="3" key="1">
    <citation type="submission" date="2025-08" db="UniProtKB">
        <authorList>
            <consortium name="RefSeq"/>
        </authorList>
    </citation>
    <scope>IDENTIFICATION</scope>
    <source>
        <tissue evidence="3">Total insect</tissue>
    </source>
</reference>
<proteinExistence type="predicted"/>
<dbReference type="GeneID" id="117640188"/>
<feature type="domain" description="Ig-like" evidence="1">
    <location>
        <begin position="24"/>
        <end position="165"/>
    </location>
</feature>
<dbReference type="OrthoDB" id="6478865at2759"/>
<dbReference type="Gene3D" id="2.60.40.10">
    <property type="entry name" value="Immunoglobulins"/>
    <property type="match status" value="2"/>
</dbReference>
<dbReference type="InterPro" id="IPR007110">
    <property type="entry name" value="Ig-like_dom"/>
</dbReference>
<evidence type="ECO:0000313" key="2">
    <source>
        <dbReference type="Proteomes" id="UP000515158"/>
    </source>
</evidence>
<dbReference type="InterPro" id="IPR013783">
    <property type="entry name" value="Ig-like_fold"/>
</dbReference>
<organism evidence="3">
    <name type="scientific">Thrips palmi</name>
    <name type="common">Melon thrips</name>
    <dbReference type="NCBI Taxonomy" id="161013"/>
    <lineage>
        <taxon>Eukaryota</taxon>
        <taxon>Metazoa</taxon>
        <taxon>Ecdysozoa</taxon>
        <taxon>Arthropoda</taxon>
        <taxon>Hexapoda</taxon>
        <taxon>Insecta</taxon>
        <taxon>Pterygota</taxon>
        <taxon>Neoptera</taxon>
        <taxon>Paraneoptera</taxon>
        <taxon>Thysanoptera</taxon>
        <taxon>Terebrantia</taxon>
        <taxon>Thripoidea</taxon>
        <taxon>Thripidae</taxon>
        <taxon>Thrips</taxon>
    </lineage>
</organism>
<dbReference type="InterPro" id="IPR036179">
    <property type="entry name" value="Ig-like_dom_sf"/>
</dbReference>
<evidence type="ECO:0000259" key="1">
    <source>
        <dbReference type="PROSITE" id="PS50835"/>
    </source>
</evidence>
<dbReference type="PANTHER" id="PTHR21261">
    <property type="entry name" value="BEAT PROTEIN"/>
    <property type="match status" value="1"/>
</dbReference>